<dbReference type="CDD" id="cd03359">
    <property type="entry name" value="LbH_Dynactin_5"/>
    <property type="match status" value="1"/>
</dbReference>
<gene>
    <name evidence="6" type="ORF">CTOB1V02_LOCUS4621</name>
</gene>
<evidence type="ECO:0000256" key="1">
    <source>
        <dbReference type="ARBA" id="ARBA00004245"/>
    </source>
</evidence>
<dbReference type="Pfam" id="PF21711">
    <property type="entry name" value="DCTN5"/>
    <property type="match status" value="1"/>
</dbReference>
<dbReference type="InterPro" id="IPR011004">
    <property type="entry name" value="Trimer_LpxA-like_sf"/>
</dbReference>
<reference evidence="6" key="1">
    <citation type="submission" date="2020-11" db="EMBL/GenBank/DDBJ databases">
        <authorList>
            <person name="Tran Van P."/>
        </authorList>
    </citation>
    <scope>NUCLEOTIDE SEQUENCE</scope>
</reference>
<dbReference type="OrthoDB" id="417208at2759"/>
<name>A0A7R8WCR1_9CRUS</name>
<dbReference type="InterPro" id="IPR047125">
    <property type="entry name" value="DCTN5"/>
</dbReference>
<dbReference type="EMBL" id="OB660901">
    <property type="protein sequence ID" value="CAD7226705.1"/>
    <property type="molecule type" value="Genomic_DNA"/>
</dbReference>
<sequence length="195" mass="21595">MEMEEKYYNKSEYIETTTGNKVSRKTVLFGSQNIVLSGKNIVMAQAVIRADLANIRTGRHCVIREGVIIRSPFKRFSKGGAFFPVSIGEHVYIGEGTVVNAAKIGSFVYIGRNCVIGRRSVLRDCCYIADNTFVPPETEVAPFTHLQGSPAVANSGTNSVPECMEDLMTDYTKSFYKKFKPLPKDQSSMSSLQTV</sequence>
<evidence type="ECO:0000313" key="6">
    <source>
        <dbReference type="EMBL" id="CAD7226705.1"/>
    </source>
</evidence>
<dbReference type="GO" id="GO:0005869">
    <property type="term" value="C:dynactin complex"/>
    <property type="evidence" value="ECO:0007669"/>
    <property type="project" value="TreeGrafter"/>
</dbReference>
<comment type="similarity">
    <text evidence="4">Belongs to the dynactin subunits 5/6 family. Dynactin subunit 5 subfamily.</text>
</comment>
<proteinExistence type="inferred from homology"/>
<evidence type="ECO:0000256" key="2">
    <source>
        <dbReference type="ARBA" id="ARBA00022490"/>
    </source>
</evidence>
<dbReference type="SUPFAM" id="SSF51161">
    <property type="entry name" value="Trimeric LpxA-like enzymes"/>
    <property type="match status" value="1"/>
</dbReference>
<dbReference type="Gene3D" id="2.160.10.10">
    <property type="entry name" value="Hexapeptide repeat proteins"/>
    <property type="match status" value="1"/>
</dbReference>
<dbReference type="PANTHER" id="PTHR46126:SF1">
    <property type="entry name" value="DYNACTIN SUBUNIT 5"/>
    <property type="match status" value="1"/>
</dbReference>
<dbReference type="AlphaFoldDB" id="A0A7R8WCR1"/>
<evidence type="ECO:0000256" key="5">
    <source>
        <dbReference type="ARBA" id="ARBA00034865"/>
    </source>
</evidence>
<organism evidence="6">
    <name type="scientific">Cyprideis torosa</name>
    <dbReference type="NCBI Taxonomy" id="163714"/>
    <lineage>
        <taxon>Eukaryota</taxon>
        <taxon>Metazoa</taxon>
        <taxon>Ecdysozoa</taxon>
        <taxon>Arthropoda</taxon>
        <taxon>Crustacea</taxon>
        <taxon>Oligostraca</taxon>
        <taxon>Ostracoda</taxon>
        <taxon>Podocopa</taxon>
        <taxon>Podocopida</taxon>
        <taxon>Cytherocopina</taxon>
        <taxon>Cytheroidea</taxon>
        <taxon>Cytherideidae</taxon>
        <taxon>Cyprideis</taxon>
    </lineage>
</organism>
<accession>A0A7R8WCR1</accession>
<comment type="subcellular location">
    <subcellularLocation>
        <location evidence="1">Cytoplasm</location>
        <location evidence="1">Cytoskeleton</location>
    </subcellularLocation>
</comment>
<evidence type="ECO:0000256" key="4">
    <source>
        <dbReference type="ARBA" id="ARBA00034706"/>
    </source>
</evidence>
<keyword evidence="2" id="KW-0963">Cytoplasm</keyword>
<evidence type="ECO:0000256" key="3">
    <source>
        <dbReference type="ARBA" id="ARBA00023212"/>
    </source>
</evidence>
<keyword evidence="3" id="KW-0206">Cytoskeleton</keyword>
<dbReference type="PANTHER" id="PTHR46126">
    <property type="entry name" value="DYNACTIN SUBUNIT 5"/>
    <property type="match status" value="1"/>
</dbReference>
<protein>
    <recommendedName>
        <fullName evidence="5">Dynactin subunit 5</fullName>
    </recommendedName>
</protein>